<reference evidence="5 6" key="1">
    <citation type="journal article" date="2016" name="Mol. Biol. Evol.">
        <title>Comparative Genomics of Early-Diverging Mushroom-Forming Fungi Provides Insights into the Origins of Lignocellulose Decay Capabilities.</title>
        <authorList>
            <person name="Nagy L.G."/>
            <person name="Riley R."/>
            <person name="Tritt A."/>
            <person name="Adam C."/>
            <person name="Daum C."/>
            <person name="Floudas D."/>
            <person name="Sun H."/>
            <person name="Yadav J.S."/>
            <person name="Pangilinan J."/>
            <person name="Larsson K.H."/>
            <person name="Matsuura K."/>
            <person name="Barry K."/>
            <person name="Labutti K."/>
            <person name="Kuo R."/>
            <person name="Ohm R.A."/>
            <person name="Bhattacharya S.S."/>
            <person name="Shirouzu T."/>
            <person name="Yoshinaga Y."/>
            <person name="Martin F.M."/>
            <person name="Grigoriev I.V."/>
            <person name="Hibbett D.S."/>
        </authorList>
    </citation>
    <scope>NUCLEOTIDE SEQUENCE [LARGE SCALE GENOMIC DNA]</scope>
    <source>
        <strain evidence="5 6">HHB10207 ss-3</strain>
    </source>
</reference>
<dbReference type="GO" id="GO:0005634">
    <property type="term" value="C:nucleus"/>
    <property type="evidence" value="ECO:0007669"/>
    <property type="project" value="UniProtKB-SubCell"/>
</dbReference>
<dbReference type="InterPro" id="IPR050613">
    <property type="entry name" value="Sec_Metabolite_Reg"/>
</dbReference>
<keyword evidence="6" id="KW-1185">Reference proteome</keyword>
<evidence type="ECO:0000256" key="3">
    <source>
        <dbReference type="SAM" id="MobiDB-lite"/>
    </source>
</evidence>
<evidence type="ECO:0000259" key="4">
    <source>
        <dbReference type="SMART" id="SM00906"/>
    </source>
</evidence>
<dbReference type="SMART" id="SM00906">
    <property type="entry name" value="Fungal_trans"/>
    <property type="match status" value="1"/>
</dbReference>
<dbReference type="STRING" id="1314776.A0A166FYB8"/>
<evidence type="ECO:0000313" key="6">
    <source>
        <dbReference type="Proteomes" id="UP000076798"/>
    </source>
</evidence>
<feature type="domain" description="Xylanolytic transcriptional activator regulatory" evidence="4">
    <location>
        <begin position="252"/>
        <end position="325"/>
    </location>
</feature>
<comment type="subcellular location">
    <subcellularLocation>
        <location evidence="1">Nucleus</location>
    </subcellularLocation>
</comment>
<feature type="compositionally biased region" description="Polar residues" evidence="3">
    <location>
        <begin position="61"/>
        <end position="70"/>
    </location>
</feature>
<feature type="region of interest" description="Disordered" evidence="3">
    <location>
        <begin position="27"/>
        <end position="73"/>
    </location>
</feature>
<sequence length="672" mass="74590">SKSDPRLEFQRIRHALSSLEALFTRGLPSASTTQTEPVPGVSLGQPPAERPVQNAVDEKTTPATLATQTDRGFYAGPTSSATQLLGLKRNRGSHDSIPEVVEPGSPVSSLDEKGPEGELLDNLPEWHVVDRLIEFYNDNCTWMNMYILRSTLRNAWERFKSTGKKSRVTMALISTVIAISIQFLPPRDPLFDSLRQEAIASIAELSDWYYEQGCRALVLHESHTRLASLDLVELYLVQIFYLGISKNHAEEIWRIRGCLISAALALGLHRDPSKWQMQQAMAERRRWAWFNALRIERWHAFMFGRPIAIANHHYDTALPSSTDPSDPEAASSRDHLPFIHMFRLTEALGDIMDDLLSVKPVPYERITAHDKTLSQWQDSFPTEVKLDDCDVKQALASDRLSVRRAGIQCLCLRLVGYHCQLAMHRPYATINSVQNSSGGSSSLQAATKAATMIIHLSSTTRHDFLGNPALTVPGHIHWSVLHIFAAAMFLSFQAITRPNQAGVQNVHQNIQKSVATLDALRGIPAADKAVTIVRALTPLFEDNTSSENTTNSKRKRENVLRIVSGLPFPYHDSPPPTVQKSVHTQARRSSSLSTTPPSMPRQLNANSILAGGPALPSTHLIHPQMNFVATQGSPTVAATTYLQSPPSQQNAYQTRNSSMFDTQFLNPGDESV</sequence>
<organism evidence="5 6">
    <name type="scientific">Sistotremastrum suecicum HHB10207 ss-3</name>
    <dbReference type="NCBI Taxonomy" id="1314776"/>
    <lineage>
        <taxon>Eukaryota</taxon>
        <taxon>Fungi</taxon>
        <taxon>Dikarya</taxon>
        <taxon>Basidiomycota</taxon>
        <taxon>Agaricomycotina</taxon>
        <taxon>Agaricomycetes</taxon>
        <taxon>Sistotremastrales</taxon>
        <taxon>Sistotremastraceae</taxon>
        <taxon>Sistotremastrum</taxon>
    </lineage>
</organism>
<feature type="region of interest" description="Disordered" evidence="3">
    <location>
        <begin position="566"/>
        <end position="606"/>
    </location>
</feature>
<name>A0A166FYB8_9AGAM</name>
<dbReference type="EMBL" id="KV428024">
    <property type="protein sequence ID" value="KZT41119.1"/>
    <property type="molecule type" value="Genomic_DNA"/>
</dbReference>
<dbReference type="CDD" id="cd12148">
    <property type="entry name" value="fungal_TF_MHR"/>
    <property type="match status" value="1"/>
</dbReference>
<evidence type="ECO:0000256" key="1">
    <source>
        <dbReference type="ARBA" id="ARBA00004123"/>
    </source>
</evidence>
<dbReference type="GO" id="GO:0003677">
    <property type="term" value="F:DNA binding"/>
    <property type="evidence" value="ECO:0007669"/>
    <property type="project" value="InterPro"/>
</dbReference>
<evidence type="ECO:0000313" key="5">
    <source>
        <dbReference type="EMBL" id="KZT41119.1"/>
    </source>
</evidence>
<dbReference type="AlphaFoldDB" id="A0A166FYB8"/>
<accession>A0A166FYB8</accession>
<dbReference type="Pfam" id="PF04082">
    <property type="entry name" value="Fungal_trans"/>
    <property type="match status" value="1"/>
</dbReference>
<dbReference type="InterPro" id="IPR007219">
    <property type="entry name" value="XnlR_reg_dom"/>
</dbReference>
<gene>
    <name evidence="5" type="ORF">SISSUDRAFT_982358</name>
</gene>
<feature type="region of interest" description="Disordered" evidence="3">
    <location>
        <begin position="92"/>
        <end position="116"/>
    </location>
</feature>
<proteinExistence type="predicted"/>
<dbReference type="PANTHER" id="PTHR31001:SF89">
    <property type="entry name" value="ZN(2)-C6 FUNGAL-TYPE DOMAIN-CONTAINING PROTEIN"/>
    <property type="match status" value="1"/>
</dbReference>
<dbReference type="OrthoDB" id="762982at2759"/>
<evidence type="ECO:0000256" key="2">
    <source>
        <dbReference type="ARBA" id="ARBA00023242"/>
    </source>
</evidence>
<keyword evidence="2" id="KW-0539">Nucleus</keyword>
<dbReference type="GO" id="GO:0008270">
    <property type="term" value="F:zinc ion binding"/>
    <property type="evidence" value="ECO:0007669"/>
    <property type="project" value="InterPro"/>
</dbReference>
<dbReference type="PANTHER" id="PTHR31001">
    <property type="entry name" value="UNCHARACTERIZED TRANSCRIPTIONAL REGULATORY PROTEIN"/>
    <property type="match status" value="1"/>
</dbReference>
<protein>
    <recommendedName>
        <fullName evidence="4">Xylanolytic transcriptional activator regulatory domain-containing protein</fullName>
    </recommendedName>
</protein>
<feature type="non-terminal residue" evidence="5">
    <location>
        <position position="1"/>
    </location>
</feature>
<dbReference type="GO" id="GO:0006351">
    <property type="term" value="P:DNA-templated transcription"/>
    <property type="evidence" value="ECO:0007669"/>
    <property type="project" value="InterPro"/>
</dbReference>
<dbReference type="Proteomes" id="UP000076798">
    <property type="component" value="Unassembled WGS sequence"/>
</dbReference>
<feature type="compositionally biased region" description="Low complexity" evidence="3">
    <location>
        <begin position="587"/>
        <end position="596"/>
    </location>
</feature>